<feature type="transmembrane region" description="Helical" evidence="1">
    <location>
        <begin position="89"/>
        <end position="107"/>
    </location>
</feature>
<keyword evidence="1" id="KW-1133">Transmembrane helix</keyword>
<gene>
    <name evidence="2" type="ORF">TIFTF001_025396</name>
</gene>
<name>A0AA88AMU7_FICCA</name>
<evidence type="ECO:0000256" key="1">
    <source>
        <dbReference type="SAM" id="Phobius"/>
    </source>
</evidence>
<dbReference type="AlphaFoldDB" id="A0AA88AMU7"/>
<protein>
    <submittedName>
        <fullName evidence="2">Uncharacterized protein</fullName>
    </submittedName>
</protein>
<dbReference type="Proteomes" id="UP001187192">
    <property type="component" value="Unassembled WGS sequence"/>
</dbReference>
<dbReference type="EMBL" id="BTGU01000062">
    <property type="protein sequence ID" value="GMN56267.1"/>
    <property type="molecule type" value="Genomic_DNA"/>
</dbReference>
<evidence type="ECO:0000313" key="2">
    <source>
        <dbReference type="EMBL" id="GMN56267.1"/>
    </source>
</evidence>
<keyword evidence="1" id="KW-0812">Transmembrane</keyword>
<keyword evidence="1" id="KW-0472">Membrane</keyword>
<reference evidence="2" key="1">
    <citation type="submission" date="2023-07" db="EMBL/GenBank/DDBJ databases">
        <title>draft genome sequence of fig (Ficus carica).</title>
        <authorList>
            <person name="Takahashi T."/>
            <person name="Nishimura K."/>
        </authorList>
    </citation>
    <scope>NUCLEOTIDE SEQUENCE</scope>
</reference>
<proteinExistence type="predicted"/>
<comment type="caution">
    <text evidence="2">The sequence shown here is derived from an EMBL/GenBank/DDBJ whole genome shotgun (WGS) entry which is preliminary data.</text>
</comment>
<keyword evidence="3" id="KW-1185">Reference proteome</keyword>
<organism evidence="2 3">
    <name type="scientific">Ficus carica</name>
    <name type="common">Common fig</name>
    <dbReference type="NCBI Taxonomy" id="3494"/>
    <lineage>
        <taxon>Eukaryota</taxon>
        <taxon>Viridiplantae</taxon>
        <taxon>Streptophyta</taxon>
        <taxon>Embryophyta</taxon>
        <taxon>Tracheophyta</taxon>
        <taxon>Spermatophyta</taxon>
        <taxon>Magnoliopsida</taxon>
        <taxon>eudicotyledons</taxon>
        <taxon>Gunneridae</taxon>
        <taxon>Pentapetalae</taxon>
        <taxon>rosids</taxon>
        <taxon>fabids</taxon>
        <taxon>Rosales</taxon>
        <taxon>Moraceae</taxon>
        <taxon>Ficeae</taxon>
        <taxon>Ficus</taxon>
    </lineage>
</organism>
<sequence length="127" mass="13728">MAKGSRTPVVQSQNSGLKLKRRLWGFVDQSKPTEHTGRRCPPCRRLTLSLILPVTPPPPSPLPHLTVAPNAAIPSPSFLSSPSTPLSPFYLFVAAAFAAFIATLSSHQGRDYFASKKGKVTSTLLNF</sequence>
<accession>A0AA88AMU7</accession>
<evidence type="ECO:0000313" key="3">
    <source>
        <dbReference type="Proteomes" id="UP001187192"/>
    </source>
</evidence>